<gene>
    <name evidence="2" type="ORF">EPA93_15755</name>
</gene>
<reference evidence="2 3" key="1">
    <citation type="submission" date="2019-01" db="EMBL/GenBank/DDBJ databases">
        <title>Ktedonosporobacter rubrisoli SCAWS-G2.</title>
        <authorList>
            <person name="Huang Y."/>
            <person name="Yan B."/>
        </authorList>
    </citation>
    <scope>NUCLEOTIDE SEQUENCE [LARGE SCALE GENOMIC DNA]</scope>
    <source>
        <strain evidence="2 3">SCAWS-G2</strain>
    </source>
</reference>
<dbReference type="EMBL" id="CP035758">
    <property type="protein sequence ID" value="QBD77370.1"/>
    <property type="molecule type" value="Genomic_DNA"/>
</dbReference>
<protein>
    <submittedName>
        <fullName evidence="2">DUF1330 domain-containing protein</fullName>
    </submittedName>
</protein>
<dbReference type="OrthoDB" id="516779at2"/>
<dbReference type="SUPFAM" id="SSF54909">
    <property type="entry name" value="Dimeric alpha+beta barrel"/>
    <property type="match status" value="1"/>
</dbReference>
<evidence type="ECO:0000313" key="3">
    <source>
        <dbReference type="Proteomes" id="UP000290365"/>
    </source>
</evidence>
<name>A0A4P6JQC2_KTERU</name>
<organism evidence="2 3">
    <name type="scientific">Ktedonosporobacter rubrisoli</name>
    <dbReference type="NCBI Taxonomy" id="2509675"/>
    <lineage>
        <taxon>Bacteria</taxon>
        <taxon>Bacillati</taxon>
        <taxon>Chloroflexota</taxon>
        <taxon>Ktedonobacteria</taxon>
        <taxon>Ktedonobacterales</taxon>
        <taxon>Ktedonosporobacteraceae</taxon>
        <taxon>Ktedonosporobacter</taxon>
    </lineage>
</organism>
<keyword evidence="3" id="KW-1185">Reference proteome</keyword>
<dbReference type="RefSeq" id="WP_129888427.1">
    <property type="nucleotide sequence ID" value="NZ_CP035758.1"/>
</dbReference>
<dbReference type="PANTHER" id="PTHR41521">
    <property type="match status" value="1"/>
</dbReference>
<dbReference type="InterPro" id="IPR010753">
    <property type="entry name" value="DUF1330"/>
</dbReference>
<dbReference type="InterPro" id="IPR011008">
    <property type="entry name" value="Dimeric_a/b-barrel"/>
</dbReference>
<dbReference type="KEGG" id="kbs:EPA93_15755"/>
<dbReference type="Pfam" id="PF07045">
    <property type="entry name" value="DUF1330"/>
    <property type="match status" value="1"/>
</dbReference>
<accession>A0A4P6JQC2</accession>
<dbReference type="Proteomes" id="UP000290365">
    <property type="component" value="Chromosome"/>
</dbReference>
<sequence length="96" mass="10872">MAVYFVLDIEKVIDPQKIGEYSQRSGPTREQYGVKTVVLGGASETIEGNWQPQGAVILEFEDEAHFKRWYTSPEYQEILPLRLQGTTSRAILIQGV</sequence>
<proteinExistence type="predicted"/>
<dbReference type="AlphaFoldDB" id="A0A4P6JQC2"/>
<evidence type="ECO:0000259" key="1">
    <source>
        <dbReference type="Pfam" id="PF07045"/>
    </source>
</evidence>
<evidence type="ECO:0000313" key="2">
    <source>
        <dbReference type="EMBL" id="QBD77370.1"/>
    </source>
</evidence>
<dbReference type="Gene3D" id="3.30.70.100">
    <property type="match status" value="1"/>
</dbReference>
<feature type="domain" description="DUF1330" evidence="1">
    <location>
        <begin position="3"/>
        <end position="96"/>
    </location>
</feature>
<dbReference type="PANTHER" id="PTHR41521:SF4">
    <property type="entry name" value="BLR0684 PROTEIN"/>
    <property type="match status" value="1"/>
</dbReference>